<dbReference type="InterPro" id="IPR050175">
    <property type="entry name" value="Complex_I_Subunit_2"/>
</dbReference>
<feature type="transmembrane region" description="Helical" evidence="18">
    <location>
        <begin position="266"/>
        <end position="288"/>
    </location>
</feature>
<dbReference type="PANTHER" id="PTHR46552:SF1">
    <property type="entry name" value="NADH-UBIQUINONE OXIDOREDUCTASE CHAIN 2"/>
    <property type="match status" value="1"/>
</dbReference>
<feature type="transmembrane region" description="Helical" evidence="18">
    <location>
        <begin position="20"/>
        <end position="39"/>
    </location>
</feature>
<reference evidence="20" key="1">
    <citation type="journal article" date="2018" name="Mol. Biol. Evol.">
        <title>Transoceanic dispersal and plate tectonics shaped global cockroach distributions: evidence from mitochondrial phylogenomics.</title>
        <authorList>
            <person name="Bourguignon T."/>
            <person name="Qian T."/>
            <person name="Ho S.Y.W."/>
            <person name="Juna F."/>
            <person name="Wang Z."/>
            <person name="Arab D.A."/>
            <person name="Cameron S.L."/>
            <person name="Walker J."/>
            <person name="Rentz D."/>
            <person name="Evans T.A."/>
            <person name="Lo N."/>
        </authorList>
    </citation>
    <scope>NUCLEOTIDE SEQUENCE</scope>
</reference>
<evidence type="ECO:0000259" key="19">
    <source>
        <dbReference type="Pfam" id="PF00361"/>
    </source>
</evidence>
<evidence type="ECO:0000256" key="1">
    <source>
        <dbReference type="ARBA" id="ARBA00003257"/>
    </source>
</evidence>
<evidence type="ECO:0000256" key="11">
    <source>
        <dbReference type="ARBA" id="ARBA00022982"/>
    </source>
</evidence>
<feature type="transmembrane region" description="Helical" evidence="18">
    <location>
        <begin position="233"/>
        <end position="254"/>
    </location>
</feature>
<feature type="transmembrane region" description="Helical" evidence="18">
    <location>
        <begin position="85"/>
        <end position="107"/>
    </location>
</feature>
<evidence type="ECO:0000256" key="16">
    <source>
        <dbReference type="ARBA" id="ARBA00023136"/>
    </source>
</evidence>
<evidence type="ECO:0000256" key="12">
    <source>
        <dbReference type="ARBA" id="ARBA00022989"/>
    </source>
</evidence>
<keyword evidence="15 18" id="KW-0496">Mitochondrion</keyword>
<feature type="transmembrane region" description="Helical" evidence="18">
    <location>
        <begin position="192"/>
        <end position="212"/>
    </location>
</feature>
<evidence type="ECO:0000256" key="13">
    <source>
        <dbReference type="ARBA" id="ARBA00023027"/>
    </source>
</evidence>
<feature type="transmembrane region" description="Helical" evidence="18">
    <location>
        <begin position="309"/>
        <end position="331"/>
    </location>
</feature>
<protein>
    <recommendedName>
        <fullName evidence="5 18">NADH-ubiquinone oxidoreductase chain 2</fullName>
        <ecNumber evidence="4 18">7.1.1.2</ecNumber>
    </recommendedName>
</protein>
<evidence type="ECO:0000256" key="14">
    <source>
        <dbReference type="ARBA" id="ARBA00023075"/>
    </source>
</evidence>
<evidence type="ECO:0000256" key="8">
    <source>
        <dbReference type="ARBA" id="ARBA00022692"/>
    </source>
</evidence>
<dbReference type="GO" id="GO:0006120">
    <property type="term" value="P:mitochondrial electron transport, NADH to ubiquinone"/>
    <property type="evidence" value="ECO:0007669"/>
    <property type="project" value="InterPro"/>
</dbReference>
<feature type="transmembrane region" description="Helical" evidence="18">
    <location>
        <begin position="51"/>
        <end position="73"/>
    </location>
</feature>
<evidence type="ECO:0000256" key="10">
    <source>
        <dbReference type="ARBA" id="ARBA00022967"/>
    </source>
</evidence>
<dbReference type="GO" id="GO:0005743">
    <property type="term" value="C:mitochondrial inner membrane"/>
    <property type="evidence" value="ECO:0007669"/>
    <property type="project" value="UniProtKB-SubCell"/>
</dbReference>
<evidence type="ECO:0000313" key="20">
    <source>
        <dbReference type="EMBL" id="AVN67593.1"/>
    </source>
</evidence>
<accession>A0A2P1H7T4</accession>
<evidence type="ECO:0000256" key="3">
    <source>
        <dbReference type="ARBA" id="ARBA00007012"/>
    </source>
</evidence>
<dbReference type="Pfam" id="PF00361">
    <property type="entry name" value="Proton_antipo_M"/>
    <property type="match status" value="1"/>
</dbReference>
<proteinExistence type="inferred from homology"/>
<dbReference type="InterPro" id="IPR001750">
    <property type="entry name" value="ND/Mrp_TM"/>
</dbReference>
<evidence type="ECO:0000256" key="7">
    <source>
        <dbReference type="ARBA" id="ARBA00022660"/>
    </source>
</evidence>
<evidence type="ECO:0000256" key="9">
    <source>
        <dbReference type="ARBA" id="ARBA00022792"/>
    </source>
</evidence>
<evidence type="ECO:0000256" key="4">
    <source>
        <dbReference type="ARBA" id="ARBA00012944"/>
    </source>
</evidence>
<keyword evidence="11 18" id="KW-0249">Electron transport</keyword>
<comment type="subcellular location">
    <subcellularLocation>
        <location evidence="2 18">Mitochondrion inner membrane</location>
        <topology evidence="2 18">Multi-pass membrane protein</topology>
    </subcellularLocation>
</comment>
<name>A0A2P1H7T4_9NEOP</name>
<sequence length="334" mass="38317">MLFSTTLISGIVITISSNSWLGAWMGLEINLLSFIPIMSNSNNILTTEASLKYFLIQTLSSVVLLFNIIMNSMMTHSFLMMNSSLSFMIMMFPLLMKSGIAPFHWWFPKVMEGLSWNNCLTLMTVQKLSPLILISYIIKPTMFLNFIVIMSTIIGSIGGFNQISMRKILTYSSINHLGWVLSAMTISENMWMMYFTIYSFMTMSIIMIVKPYQVSFINQILFLENDKPMIKSAILLLILSLGGLPPFMGFFPKWMIIQSLSSNNMIMMIMVMVVTSLITLFYYLRICYSSFMILHSETPWNNFNFKKDVNTFSLIMLTSTSLLGLTIMNVFNLY</sequence>
<comment type="function">
    <text evidence="18">Core subunit of the mitochondrial membrane respiratory chain NADH dehydrogenase (Complex I) which catalyzes electron transfer from NADH through the respiratory chain, using ubiquinone as an electron acceptor. Essential for the catalytic activity and assembly of complex I.</text>
</comment>
<keyword evidence="7 18" id="KW-0679">Respiratory chain</keyword>
<evidence type="ECO:0000256" key="18">
    <source>
        <dbReference type="RuleBase" id="RU003403"/>
    </source>
</evidence>
<evidence type="ECO:0000256" key="6">
    <source>
        <dbReference type="ARBA" id="ARBA00022448"/>
    </source>
</evidence>
<evidence type="ECO:0000256" key="17">
    <source>
        <dbReference type="ARBA" id="ARBA00049551"/>
    </source>
</evidence>
<feature type="domain" description="NADH:quinone oxidoreductase/Mrp antiporter transmembrane" evidence="19">
    <location>
        <begin position="17"/>
        <end position="279"/>
    </location>
</feature>
<evidence type="ECO:0000256" key="5">
    <source>
        <dbReference type="ARBA" id="ARBA00021008"/>
    </source>
</evidence>
<keyword evidence="13 18" id="KW-0520">NAD</keyword>
<keyword evidence="16 18" id="KW-0472">Membrane</keyword>
<dbReference type="EMBL" id="MG882165">
    <property type="protein sequence ID" value="AVN67593.1"/>
    <property type="molecule type" value="Genomic_DNA"/>
</dbReference>
<keyword evidence="6" id="KW-0813">Transport</keyword>
<keyword evidence="9 18" id="KW-0999">Mitochondrion inner membrane</keyword>
<evidence type="ECO:0000256" key="15">
    <source>
        <dbReference type="ARBA" id="ARBA00023128"/>
    </source>
</evidence>
<comment type="similarity">
    <text evidence="3 18">Belongs to the complex I subunit 2 family.</text>
</comment>
<comment type="function">
    <text evidence="1">Core subunit of the mitochondrial membrane respiratory chain NADH dehydrogenase (Complex I) that is believed to belong to the minimal assembly required for catalysis. Complex I functions in the transfer of electrons from NADH to the respiratory chain. The immediate electron acceptor for the enzyme is believed to be ubiquinone.</text>
</comment>
<gene>
    <name evidence="20" type="primary">nad2</name>
</gene>
<dbReference type="PRINTS" id="PR01436">
    <property type="entry name" value="NADHDHGNASE2"/>
</dbReference>
<keyword evidence="8 18" id="KW-0812">Transmembrane</keyword>
<dbReference type="AlphaFoldDB" id="A0A2P1H7T4"/>
<dbReference type="EC" id="7.1.1.2" evidence="4 18"/>
<keyword evidence="10 18" id="KW-1278">Translocase</keyword>
<comment type="catalytic activity">
    <reaction evidence="17 18">
        <text>a ubiquinone + NADH + 5 H(+)(in) = a ubiquinol + NAD(+) + 4 H(+)(out)</text>
        <dbReference type="Rhea" id="RHEA:29091"/>
        <dbReference type="Rhea" id="RHEA-COMP:9565"/>
        <dbReference type="Rhea" id="RHEA-COMP:9566"/>
        <dbReference type="ChEBI" id="CHEBI:15378"/>
        <dbReference type="ChEBI" id="CHEBI:16389"/>
        <dbReference type="ChEBI" id="CHEBI:17976"/>
        <dbReference type="ChEBI" id="CHEBI:57540"/>
        <dbReference type="ChEBI" id="CHEBI:57945"/>
        <dbReference type="EC" id="7.1.1.2"/>
    </reaction>
</comment>
<geneLocation type="mitochondrion" evidence="20"/>
<keyword evidence="14 18" id="KW-0830">Ubiquinone</keyword>
<dbReference type="PANTHER" id="PTHR46552">
    <property type="entry name" value="NADH-UBIQUINONE OXIDOREDUCTASE CHAIN 2"/>
    <property type="match status" value="1"/>
</dbReference>
<evidence type="ECO:0000256" key="2">
    <source>
        <dbReference type="ARBA" id="ARBA00004448"/>
    </source>
</evidence>
<organism evidence="20">
    <name type="scientific">Anallacta methanoides</name>
    <dbReference type="NCBI Taxonomy" id="1661865"/>
    <lineage>
        <taxon>Eukaryota</taxon>
        <taxon>Metazoa</taxon>
        <taxon>Ecdysozoa</taxon>
        <taxon>Arthropoda</taxon>
        <taxon>Hexapoda</taxon>
        <taxon>Insecta</taxon>
        <taxon>Pterygota</taxon>
        <taxon>Neoptera</taxon>
        <taxon>Polyneoptera</taxon>
        <taxon>Dictyoptera</taxon>
        <taxon>Blattodea</taxon>
        <taxon>Blaberoidea</taxon>
        <taxon>Blattellidae</taxon>
        <taxon>Anallacta</taxon>
    </lineage>
</organism>
<keyword evidence="12 18" id="KW-1133">Transmembrane helix</keyword>
<dbReference type="InterPro" id="IPR003917">
    <property type="entry name" value="NADH_UbQ_OxRdtase_chain2"/>
</dbReference>
<dbReference type="GO" id="GO:0008137">
    <property type="term" value="F:NADH dehydrogenase (ubiquinone) activity"/>
    <property type="evidence" value="ECO:0007669"/>
    <property type="project" value="UniProtKB-EC"/>
</dbReference>